<dbReference type="SMART" id="SM01289">
    <property type="entry name" value="PYRIN"/>
    <property type="match status" value="1"/>
</dbReference>
<dbReference type="PANTHER" id="PTHR47901:SF3">
    <property type="entry name" value="CASPASE-1"/>
    <property type="match status" value="1"/>
</dbReference>
<evidence type="ECO:0000259" key="7">
    <source>
        <dbReference type="PROSITE" id="PS50207"/>
    </source>
</evidence>
<dbReference type="SUPFAM" id="SSF47986">
    <property type="entry name" value="DEATH domain"/>
    <property type="match status" value="1"/>
</dbReference>
<keyword evidence="10" id="KW-1185">Reference proteome</keyword>
<dbReference type="InterPro" id="IPR004020">
    <property type="entry name" value="DAPIN"/>
</dbReference>
<keyword evidence="4" id="KW-0788">Thiol protease</keyword>
<evidence type="ECO:0008006" key="11">
    <source>
        <dbReference type="Google" id="ProtNLM"/>
    </source>
</evidence>
<dbReference type="PROSITE" id="PS01122">
    <property type="entry name" value="CASPASE_CYS"/>
    <property type="match status" value="1"/>
</dbReference>
<feature type="domain" description="Caspase family p10" evidence="7">
    <location>
        <begin position="319"/>
        <end position="409"/>
    </location>
</feature>
<dbReference type="SMART" id="SM00115">
    <property type="entry name" value="CASc"/>
    <property type="match status" value="1"/>
</dbReference>
<dbReference type="SUPFAM" id="SSF52129">
    <property type="entry name" value="Caspase-like"/>
    <property type="match status" value="1"/>
</dbReference>
<name>A0ABR3NXY7_9TELE</name>
<dbReference type="PROSITE" id="PS50207">
    <property type="entry name" value="CASPASE_P10"/>
    <property type="match status" value="1"/>
</dbReference>
<dbReference type="PROSITE" id="PS01121">
    <property type="entry name" value="CASPASE_HIS"/>
    <property type="match status" value="1"/>
</dbReference>
<proteinExistence type="inferred from homology"/>
<gene>
    <name evidence="9" type="ORF">QQF64_000239</name>
</gene>
<comment type="similarity">
    <text evidence="1 6">Belongs to the peptidase C14A family.</text>
</comment>
<dbReference type="Pfam" id="PF02758">
    <property type="entry name" value="PYRIN"/>
    <property type="match status" value="1"/>
</dbReference>
<evidence type="ECO:0000313" key="9">
    <source>
        <dbReference type="EMBL" id="KAL1281436.1"/>
    </source>
</evidence>
<comment type="caution">
    <text evidence="9">The sequence shown here is derived from an EMBL/GenBank/DDBJ whole genome shotgun (WGS) entry which is preliminary data.</text>
</comment>
<dbReference type="PIRSF" id="PIRSF038001">
    <property type="entry name" value="Caspase_ICE"/>
    <property type="match status" value="1"/>
</dbReference>
<evidence type="ECO:0000256" key="6">
    <source>
        <dbReference type="RuleBase" id="RU003971"/>
    </source>
</evidence>
<dbReference type="InterPro" id="IPR029030">
    <property type="entry name" value="Caspase-like_dom_sf"/>
</dbReference>
<dbReference type="Pfam" id="PF00656">
    <property type="entry name" value="Peptidase_C14"/>
    <property type="match status" value="1"/>
</dbReference>
<dbReference type="PROSITE" id="PS50208">
    <property type="entry name" value="CASPASE_P20"/>
    <property type="match status" value="1"/>
</dbReference>
<evidence type="ECO:0000256" key="2">
    <source>
        <dbReference type="ARBA" id="ARBA00022670"/>
    </source>
</evidence>
<evidence type="ECO:0000256" key="1">
    <source>
        <dbReference type="ARBA" id="ARBA00010134"/>
    </source>
</evidence>
<protein>
    <recommendedName>
        <fullName evidence="11">Caspase-1</fullName>
    </recommendedName>
</protein>
<dbReference type="Gene3D" id="1.10.533.10">
    <property type="entry name" value="Death Domain, Fas"/>
    <property type="match status" value="1"/>
</dbReference>
<organism evidence="9 10">
    <name type="scientific">Cirrhinus molitorella</name>
    <name type="common">mud carp</name>
    <dbReference type="NCBI Taxonomy" id="172907"/>
    <lineage>
        <taxon>Eukaryota</taxon>
        <taxon>Metazoa</taxon>
        <taxon>Chordata</taxon>
        <taxon>Craniata</taxon>
        <taxon>Vertebrata</taxon>
        <taxon>Euteleostomi</taxon>
        <taxon>Actinopterygii</taxon>
        <taxon>Neopterygii</taxon>
        <taxon>Teleostei</taxon>
        <taxon>Ostariophysi</taxon>
        <taxon>Cypriniformes</taxon>
        <taxon>Cyprinidae</taxon>
        <taxon>Labeoninae</taxon>
        <taxon>Labeonini</taxon>
        <taxon>Cirrhinus</taxon>
    </lineage>
</organism>
<dbReference type="InterPro" id="IPR011029">
    <property type="entry name" value="DEATH-like_dom_sf"/>
</dbReference>
<evidence type="ECO:0000313" key="10">
    <source>
        <dbReference type="Proteomes" id="UP001558613"/>
    </source>
</evidence>
<dbReference type="InterPro" id="IPR001309">
    <property type="entry name" value="Pept_C14_p20"/>
</dbReference>
<keyword evidence="2" id="KW-0645">Protease</keyword>
<evidence type="ECO:0000256" key="3">
    <source>
        <dbReference type="ARBA" id="ARBA00022801"/>
    </source>
</evidence>
<accession>A0ABR3NXY7</accession>
<dbReference type="InterPro" id="IPR002398">
    <property type="entry name" value="Pept_C14"/>
</dbReference>
<dbReference type="PANTHER" id="PTHR47901">
    <property type="entry name" value="CASPASE RECRUITMENT DOMAIN-CONTAINING PROTEIN 18"/>
    <property type="match status" value="1"/>
</dbReference>
<dbReference type="PRINTS" id="PR00376">
    <property type="entry name" value="IL1BCENZYME"/>
</dbReference>
<reference evidence="9 10" key="1">
    <citation type="submission" date="2023-09" db="EMBL/GenBank/DDBJ databases">
        <authorList>
            <person name="Wang M."/>
        </authorList>
    </citation>
    <scope>NUCLEOTIDE SEQUENCE [LARGE SCALE GENOMIC DNA]</scope>
    <source>
        <strain evidence="9">GT-2023</strain>
        <tissue evidence="9">Liver</tissue>
    </source>
</reference>
<sequence>MNTEAVMTEELKNLVDSELKVFIWQLSKGVKPGIEPIPKADLQNLTREDVVDCMVKHYCDDAGKIAVQALRNMKQNNLAKQLELKLPKVQQPVQVEERNAPVSMRSVQVEERKLQSIQPDWCSPDRITPCSQQFKDRILKEEKNEVYEPTSRSQWKGSALLITNFKFEKIKDRKGAEIDEANMERLLEALGYSVEMHTNLSGEAIKRAVKKFSKRYEHRDADSTFVVIMSHGARIDNKDAILGVNFHKTDNPNDIFFVEEIFSNLNSVNCPALINKPKVILIQACRGDFRRGGEEGGVDVKGGGFQPDAAFESDAMFEADAYIHKEKDFACFMSALPNVKAFRDPYHGSYFINYIVDTFSTSAHKCHIFDLFTKITSRMVNDPEFKDTKQKIVPCIDRTSLEKRFYLFPGL</sequence>
<dbReference type="InterPro" id="IPR016129">
    <property type="entry name" value="Caspase_his_AS"/>
</dbReference>
<dbReference type="Proteomes" id="UP001558613">
    <property type="component" value="Unassembled WGS sequence"/>
</dbReference>
<keyword evidence="3" id="KW-0378">Hydrolase</keyword>
<dbReference type="InterPro" id="IPR033139">
    <property type="entry name" value="Caspase_cys_AS"/>
</dbReference>
<dbReference type="Gene3D" id="3.40.50.1460">
    <property type="match status" value="1"/>
</dbReference>
<keyword evidence="5" id="KW-0865">Zymogen</keyword>
<dbReference type="CDD" id="cd00032">
    <property type="entry name" value="CASc"/>
    <property type="match status" value="1"/>
</dbReference>
<evidence type="ECO:0000259" key="8">
    <source>
        <dbReference type="PROSITE" id="PS50208"/>
    </source>
</evidence>
<dbReference type="InterPro" id="IPR011600">
    <property type="entry name" value="Pept_C14_caspase"/>
</dbReference>
<dbReference type="InterPro" id="IPR002138">
    <property type="entry name" value="Pept_C14_p10"/>
</dbReference>
<dbReference type="EMBL" id="JAYMGO010000001">
    <property type="protein sequence ID" value="KAL1281436.1"/>
    <property type="molecule type" value="Genomic_DNA"/>
</dbReference>
<evidence type="ECO:0000256" key="4">
    <source>
        <dbReference type="ARBA" id="ARBA00022807"/>
    </source>
</evidence>
<feature type="domain" description="Caspase family p20" evidence="8">
    <location>
        <begin position="155"/>
        <end position="289"/>
    </location>
</feature>
<evidence type="ECO:0000256" key="5">
    <source>
        <dbReference type="ARBA" id="ARBA00023145"/>
    </source>
</evidence>
<dbReference type="InterPro" id="IPR015917">
    <property type="entry name" value="Pept_C14A"/>
</dbReference>